<sequence length="120" mass="12490">MRNRVLVVGLDPHRVPGPWDPEPVATAVAAGMAELADAGFAAVGCWVGLDGSDDVEAVVTAALAREPWDCVLLGGGLRGGDVVLFEALVNLTRKHAPRAAIAFNERPDGLLAAVRRQLSG</sequence>
<evidence type="ECO:0000313" key="1">
    <source>
        <dbReference type="EMBL" id="MDR7361324.1"/>
    </source>
</evidence>
<gene>
    <name evidence="1" type="ORF">J2S63_000877</name>
</gene>
<dbReference type="Proteomes" id="UP001183648">
    <property type="component" value="Unassembled WGS sequence"/>
</dbReference>
<keyword evidence="2" id="KW-1185">Reference proteome</keyword>
<organism evidence="1 2">
    <name type="scientific">Nocardioides marmoribigeumensis</name>
    <dbReference type="NCBI Taxonomy" id="433649"/>
    <lineage>
        <taxon>Bacteria</taxon>
        <taxon>Bacillati</taxon>
        <taxon>Actinomycetota</taxon>
        <taxon>Actinomycetes</taxon>
        <taxon>Propionibacteriales</taxon>
        <taxon>Nocardioidaceae</taxon>
        <taxon>Nocardioides</taxon>
    </lineage>
</organism>
<dbReference type="EMBL" id="JAVDYG010000001">
    <property type="protein sequence ID" value="MDR7361324.1"/>
    <property type="molecule type" value="Genomic_DNA"/>
</dbReference>
<dbReference type="RefSeq" id="WP_310299123.1">
    <property type="nucleotide sequence ID" value="NZ_BAAAPS010000014.1"/>
</dbReference>
<reference evidence="1 2" key="1">
    <citation type="submission" date="2023-07" db="EMBL/GenBank/DDBJ databases">
        <title>Sequencing the genomes of 1000 actinobacteria strains.</title>
        <authorList>
            <person name="Klenk H.-P."/>
        </authorList>
    </citation>
    <scope>NUCLEOTIDE SEQUENCE [LARGE SCALE GENOMIC DNA]</scope>
    <source>
        <strain evidence="1 2">DSM 19426</strain>
    </source>
</reference>
<protein>
    <submittedName>
        <fullName evidence="1">Uncharacterized protein</fullName>
    </submittedName>
</protein>
<evidence type="ECO:0000313" key="2">
    <source>
        <dbReference type="Proteomes" id="UP001183648"/>
    </source>
</evidence>
<comment type="caution">
    <text evidence="1">The sequence shown here is derived from an EMBL/GenBank/DDBJ whole genome shotgun (WGS) entry which is preliminary data.</text>
</comment>
<accession>A0ABU2BVE7</accession>
<name>A0ABU2BVE7_9ACTN</name>
<proteinExistence type="predicted"/>